<dbReference type="Proteomes" id="UP000789525">
    <property type="component" value="Unassembled WGS sequence"/>
</dbReference>
<organism evidence="1 2">
    <name type="scientific">Acaulospora colombiana</name>
    <dbReference type="NCBI Taxonomy" id="27376"/>
    <lineage>
        <taxon>Eukaryota</taxon>
        <taxon>Fungi</taxon>
        <taxon>Fungi incertae sedis</taxon>
        <taxon>Mucoromycota</taxon>
        <taxon>Glomeromycotina</taxon>
        <taxon>Glomeromycetes</taxon>
        <taxon>Diversisporales</taxon>
        <taxon>Acaulosporaceae</taxon>
        <taxon>Acaulospora</taxon>
    </lineage>
</organism>
<sequence>LEMDDELVRAMLLVCRKTEHYDKGFEIIRDVYGLTSSGDISHKTTSSSTTYRCIMNEKSVDIMLSLCICARKFEKGIMLFDEALSQFPNLSLDIYNFNKLITCYNQVGKFSKSIDVYYPIKARGLVPTLETYDMLLTACRITEDWTTGKEFFKDIIATKRLDICLDSHLLNMILELSMLDRKPGNSPKKVKWVLKQIESFGPSGPRMIEKLTKTPKKSVIKINPDGEKIPNYSSVSIGNYTSMNMPIYNIKDLRFLRRIVWAYEAALEKEFLRDLDD</sequence>
<name>A0ACA9Q7X6_9GLOM</name>
<accession>A0ACA9Q7X6</accession>
<evidence type="ECO:0000313" key="2">
    <source>
        <dbReference type="Proteomes" id="UP000789525"/>
    </source>
</evidence>
<comment type="caution">
    <text evidence="1">The sequence shown here is derived from an EMBL/GenBank/DDBJ whole genome shotgun (WGS) entry which is preliminary data.</text>
</comment>
<proteinExistence type="predicted"/>
<keyword evidence="2" id="KW-1185">Reference proteome</keyword>
<dbReference type="EMBL" id="CAJVPT010048098">
    <property type="protein sequence ID" value="CAG8741384.1"/>
    <property type="molecule type" value="Genomic_DNA"/>
</dbReference>
<feature type="non-terminal residue" evidence="1">
    <location>
        <position position="277"/>
    </location>
</feature>
<gene>
    <name evidence="1" type="ORF">ACOLOM_LOCUS12193</name>
</gene>
<evidence type="ECO:0000313" key="1">
    <source>
        <dbReference type="EMBL" id="CAG8741384.1"/>
    </source>
</evidence>
<feature type="non-terminal residue" evidence="1">
    <location>
        <position position="1"/>
    </location>
</feature>
<reference evidence="1" key="1">
    <citation type="submission" date="2021-06" db="EMBL/GenBank/DDBJ databases">
        <authorList>
            <person name="Kallberg Y."/>
            <person name="Tangrot J."/>
            <person name="Rosling A."/>
        </authorList>
    </citation>
    <scope>NUCLEOTIDE SEQUENCE</scope>
    <source>
        <strain evidence="1">CL356</strain>
    </source>
</reference>
<protein>
    <submittedName>
        <fullName evidence="1">513_t:CDS:1</fullName>
    </submittedName>
</protein>